<name>A0A9J5ZF62_SOLCO</name>
<dbReference type="AlphaFoldDB" id="A0A9J5ZF62"/>
<organism evidence="2 3">
    <name type="scientific">Solanum commersonii</name>
    <name type="common">Commerson's wild potato</name>
    <name type="synonym">Commerson's nightshade</name>
    <dbReference type="NCBI Taxonomy" id="4109"/>
    <lineage>
        <taxon>Eukaryota</taxon>
        <taxon>Viridiplantae</taxon>
        <taxon>Streptophyta</taxon>
        <taxon>Embryophyta</taxon>
        <taxon>Tracheophyta</taxon>
        <taxon>Spermatophyta</taxon>
        <taxon>Magnoliopsida</taxon>
        <taxon>eudicotyledons</taxon>
        <taxon>Gunneridae</taxon>
        <taxon>Pentapetalae</taxon>
        <taxon>asterids</taxon>
        <taxon>lamiids</taxon>
        <taxon>Solanales</taxon>
        <taxon>Solanaceae</taxon>
        <taxon>Solanoideae</taxon>
        <taxon>Solaneae</taxon>
        <taxon>Solanum</taxon>
    </lineage>
</organism>
<keyword evidence="1" id="KW-0472">Membrane</keyword>
<comment type="caution">
    <text evidence="2">The sequence shown here is derived from an EMBL/GenBank/DDBJ whole genome shotgun (WGS) entry which is preliminary data.</text>
</comment>
<accession>A0A9J5ZF62</accession>
<evidence type="ECO:0000313" key="3">
    <source>
        <dbReference type="Proteomes" id="UP000824120"/>
    </source>
</evidence>
<dbReference type="EMBL" id="JACXVP010000004">
    <property type="protein sequence ID" value="KAG5610164.1"/>
    <property type="molecule type" value="Genomic_DNA"/>
</dbReference>
<sequence>MAAFKAVTSSVAPWLCSHTAILATKVAMVVLNGVIALVTAIWIMPGIEASRLAALRSAERVNCPIQSRDARVRRSRELAATLVGLGNFVAAEEP</sequence>
<dbReference type="Proteomes" id="UP000824120">
    <property type="component" value="Chromosome 4"/>
</dbReference>
<gene>
    <name evidence="2" type="ORF">H5410_021445</name>
</gene>
<keyword evidence="3" id="KW-1185">Reference proteome</keyword>
<reference evidence="2 3" key="1">
    <citation type="submission" date="2020-09" db="EMBL/GenBank/DDBJ databases">
        <title>De no assembly of potato wild relative species, Solanum commersonii.</title>
        <authorList>
            <person name="Cho K."/>
        </authorList>
    </citation>
    <scope>NUCLEOTIDE SEQUENCE [LARGE SCALE GENOMIC DNA]</scope>
    <source>
        <strain evidence="2">LZ3.2</strain>
        <tissue evidence="2">Leaf</tissue>
    </source>
</reference>
<proteinExistence type="predicted"/>
<keyword evidence="1" id="KW-1133">Transmembrane helix</keyword>
<keyword evidence="1" id="KW-0812">Transmembrane</keyword>
<evidence type="ECO:0000313" key="2">
    <source>
        <dbReference type="EMBL" id="KAG5610164.1"/>
    </source>
</evidence>
<protein>
    <submittedName>
        <fullName evidence="2">Uncharacterized protein</fullName>
    </submittedName>
</protein>
<feature type="transmembrane region" description="Helical" evidence="1">
    <location>
        <begin position="20"/>
        <end position="43"/>
    </location>
</feature>
<evidence type="ECO:0000256" key="1">
    <source>
        <dbReference type="SAM" id="Phobius"/>
    </source>
</evidence>